<dbReference type="SMART" id="SM00147">
    <property type="entry name" value="RasGEF"/>
    <property type="match status" value="1"/>
</dbReference>
<feature type="region of interest" description="Disordered" evidence="3">
    <location>
        <begin position="1"/>
        <end position="32"/>
    </location>
</feature>
<name>A0AAV7ZI37_9EUKA</name>
<dbReference type="InterPro" id="IPR023578">
    <property type="entry name" value="Ras_GEF_dom_sf"/>
</dbReference>
<feature type="compositionally biased region" description="Low complexity" evidence="3">
    <location>
        <begin position="111"/>
        <end position="157"/>
    </location>
</feature>
<accession>A0AAV7ZI37</accession>
<gene>
    <name evidence="5" type="ORF">M0812_13368</name>
</gene>
<dbReference type="PANTHER" id="PTHR23113">
    <property type="entry name" value="GUANINE NUCLEOTIDE EXCHANGE FACTOR"/>
    <property type="match status" value="1"/>
</dbReference>
<dbReference type="InterPro" id="IPR001895">
    <property type="entry name" value="RASGEF_cat_dom"/>
</dbReference>
<evidence type="ECO:0000256" key="1">
    <source>
        <dbReference type="ARBA" id="ARBA00022658"/>
    </source>
</evidence>
<dbReference type="EMBL" id="JANTQA010000029">
    <property type="protein sequence ID" value="KAJ3441358.1"/>
    <property type="molecule type" value="Genomic_DNA"/>
</dbReference>
<evidence type="ECO:0000313" key="5">
    <source>
        <dbReference type="EMBL" id="KAJ3441358.1"/>
    </source>
</evidence>
<dbReference type="InterPro" id="IPR008937">
    <property type="entry name" value="Ras-like_GEF"/>
</dbReference>
<feature type="domain" description="Ras-GEF" evidence="4">
    <location>
        <begin position="196"/>
        <end position="423"/>
    </location>
</feature>
<dbReference type="Gene3D" id="1.10.840.10">
    <property type="entry name" value="Ras guanine-nucleotide exchange factors catalytic domain"/>
    <property type="match status" value="1"/>
</dbReference>
<dbReference type="PROSITE" id="PS50009">
    <property type="entry name" value="RASGEF_CAT"/>
    <property type="match status" value="1"/>
</dbReference>
<dbReference type="GO" id="GO:0007265">
    <property type="term" value="P:Ras protein signal transduction"/>
    <property type="evidence" value="ECO:0007669"/>
    <property type="project" value="TreeGrafter"/>
</dbReference>
<keyword evidence="1 2" id="KW-0344">Guanine-nucleotide releasing factor</keyword>
<evidence type="ECO:0000259" key="4">
    <source>
        <dbReference type="PROSITE" id="PS50009"/>
    </source>
</evidence>
<reference evidence="5" key="1">
    <citation type="submission" date="2022-08" db="EMBL/GenBank/DDBJ databases">
        <title>Novel sulphate-reducing endosymbionts in the free-living metamonad Anaeramoeba.</title>
        <authorList>
            <person name="Jerlstrom-Hultqvist J."/>
            <person name="Cepicka I."/>
            <person name="Gallot-Lavallee L."/>
            <person name="Salas-Leiva D."/>
            <person name="Curtis B.A."/>
            <person name="Zahonova K."/>
            <person name="Pipaliya S."/>
            <person name="Dacks J."/>
            <person name="Roger A.J."/>
        </authorList>
    </citation>
    <scope>NUCLEOTIDE SEQUENCE</scope>
    <source>
        <strain evidence="5">Busselton2</strain>
    </source>
</reference>
<sequence length="425" mass="49888">MKDEKSFNQQKGNNQKETKNYFNSNNRSNNGYNNINIQMDNKYLNNSDNSNFINFNKPQNSLLKNLYNGNIKNIIKINKSNNYNKTKKEDDKFFNNNKNINNHNHNKNKNDFNNNDESIPHNYIINSNNNNSSGNNNNNNNSSGNSNSNSNNQKNYQNLNNQKSRFYKFNHKNDEKNFPKILKLSKNNFFNWKNVQILEISKQLTLVSHDLFSKITIAELLRSSRDKKKKEQALLINIVTITERFNFISDWISTIVLSAVKEKTRAKVCSKFILLAKKLLKMKNYNDMMAVMCGLQRAPVSRLATTWKRVPKTLMKSFNALDKLTSATGGYKDLRAAYKITKPPTVPWLGVYLSNLSYLEELPNLIERNLINWAKLRRTYEIVKEIKTFQRIKYRFIQKPSIIKFLQRINLMSENQMWKRSSQIL</sequence>
<dbReference type="AlphaFoldDB" id="A0AAV7ZI37"/>
<protein>
    <submittedName>
        <fullName evidence="5">Guanine nucleotide exchange factor</fullName>
    </submittedName>
</protein>
<dbReference type="SUPFAM" id="SSF48366">
    <property type="entry name" value="Ras GEF"/>
    <property type="match status" value="1"/>
</dbReference>
<feature type="compositionally biased region" description="Low complexity" evidence="3">
    <location>
        <begin position="94"/>
        <end position="103"/>
    </location>
</feature>
<dbReference type="GO" id="GO:0005085">
    <property type="term" value="F:guanyl-nucleotide exchange factor activity"/>
    <property type="evidence" value="ECO:0007669"/>
    <property type="project" value="UniProtKB-KW"/>
</dbReference>
<organism evidence="5 6">
    <name type="scientific">Anaeramoeba flamelloides</name>
    <dbReference type="NCBI Taxonomy" id="1746091"/>
    <lineage>
        <taxon>Eukaryota</taxon>
        <taxon>Metamonada</taxon>
        <taxon>Anaeramoebidae</taxon>
        <taxon>Anaeramoeba</taxon>
    </lineage>
</organism>
<evidence type="ECO:0000256" key="2">
    <source>
        <dbReference type="PROSITE-ProRule" id="PRU00168"/>
    </source>
</evidence>
<dbReference type="Proteomes" id="UP001146793">
    <property type="component" value="Unassembled WGS sequence"/>
</dbReference>
<evidence type="ECO:0000313" key="6">
    <source>
        <dbReference type="Proteomes" id="UP001146793"/>
    </source>
</evidence>
<dbReference type="GO" id="GO:0005886">
    <property type="term" value="C:plasma membrane"/>
    <property type="evidence" value="ECO:0007669"/>
    <property type="project" value="TreeGrafter"/>
</dbReference>
<dbReference type="InterPro" id="IPR036964">
    <property type="entry name" value="RASGEF_cat_dom_sf"/>
</dbReference>
<evidence type="ECO:0000256" key="3">
    <source>
        <dbReference type="SAM" id="MobiDB-lite"/>
    </source>
</evidence>
<dbReference type="Pfam" id="PF00617">
    <property type="entry name" value="RasGEF"/>
    <property type="match status" value="1"/>
</dbReference>
<comment type="caution">
    <text evidence="5">The sequence shown here is derived from an EMBL/GenBank/DDBJ whole genome shotgun (WGS) entry which is preliminary data.</text>
</comment>
<feature type="region of interest" description="Disordered" evidence="3">
    <location>
        <begin position="84"/>
        <end position="157"/>
    </location>
</feature>
<feature type="compositionally biased region" description="Low complexity" evidence="3">
    <location>
        <begin position="20"/>
        <end position="32"/>
    </location>
</feature>
<proteinExistence type="predicted"/>
<dbReference type="PANTHER" id="PTHR23113:SF368">
    <property type="entry name" value="CELL DIVISION CONTROL PROTEIN 25"/>
    <property type="match status" value="1"/>
</dbReference>